<feature type="domain" description="AMP-binding enzyme C-terminal" evidence="4">
    <location>
        <begin position="440"/>
        <end position="515"/>
    </location>
</feature>
<keyword evidence="6" id="KW-1185">Reference proteome</keyword>
<comment type="similarity">
    <text evidence="1">Belongs to the ATP-dependent AMP-binding enzyme family.</text>
</comment>
<evidence type="ECO:0000256" key="2">
    <source>
        <dbReference type="ARBA" id="ARBA00022598"/>
    </source>
</evidence>
<evidence type="ECO:0000259" key="4">
    <source>
        <dbReference type="Pfam" id="PF13193"/>
    </source>
</evidence>
<dbReference type="InterPro" id="IPR000873">
    <property type="entry name" value="AMP-dep_synth/lig_dom"/>
</dbReference>
<dbReference type="GO" id="GO:0031956">
    <property type="term" value="F:medium-chain fatty acid-CoA ligase activity"/>
    <property type="evidence" value="ECO:0007669"/>
    <property type="project" value="TreeGrafter"/>
</dbReference>
<dbReference type="Pfam" id="PF13193">
    <property type="entry name" value="AMP-binding_C"/>
    <property type="match status" value="1"/>
</dbReference>
<sequence length="534" mass="57958">MKESHALGPTDPPLRDITLGELLAEAASQRPDRPALIAGAPDPGGRRQWTYAELYADALAVARALAEEFEQGERVAVWAGNVPEWVILEFAAALAGLVLVTVNPSFQARELRYVLTQSRASGLLVQRDCRGNPLLEHAGRVRGECPELRSVTCLDDWDALLARGRASRAALPSVRPGDPVMIQYTSGTTGFPKGALLHHRGLINVALHSADRQGLGEGGALVNPMPLFHTSGCGLLVLGAVGARATLILPEQFEPGLMLELIETYRAKNLMGVPTMLVAMLEHPDFKRRDLSSIAVIGSGAATVPTALVQRLERELDAPFVIAFGQTECSPTATNTLPGDSIEDKANTVGPPMPHTEAKIVDPETGATVPVGTLGEFCTRGYHVMLEYFDMPEATEQTIDADGWLHTGDLCTMDERGYCSVEGRLKDMIIRGGENIYPREIEEALFRHPSVGEVAVVGLPDARWGEEIGAFLRPAPGAELDREALFAYLRRELSAQKTPRLWFAVEAFPLTGSGKIQKFRLRELWQAGQYPPLG</sequence>
<accession>A0A939IJN1</accession>
<dbReference type="PANTHER" id="PTHR43201:SF5">
    <property type="entry name" value="MEDIUM-CHAIN ACYL-COA LIGASE ACSF2, MITOCHONDRIAL"/>
    <property type="match status" value="1"/>
</dbReference>
<dbReference type="Gene3D" id="3.40.50.12780">
    <property type="entry name" value="N-terminal domain of ligase-like"/>
    <property type="match status" value="1"/>
</dbReference>
<dbReference type="Pfam" id="PF00501">
    <property type="entry name" value="AMP-binding"/>
    <property type="match status" value="1"/>
</dbReference>
<keyword evidence="2" id="KW-0436">Ligase</keyword>
<dbReference type="FunFam" id="3.30.300.30:FF:000008">
    <property type="entry name" value="2,3-dihydroxybenzoate-AMP ligase"/>
    <property type="match status" value="1"/>
</dbReference>
<evidence type="ECO:0000313" key="6">
    <source>
        <dbReference type="Proteomes" id="UP000664303"/>
    </source>
</evidence>
<dbReference type="AlphaFoldDB" id="A0A939IJN1"/>
<dbReference type="EMBL" id="JAFKCZ010000005">
    <property type="protein sequence ID" value="MBN7796471.1"/>
    <property type="molecule type" value="Genomic_DNA"/>
</dbReference>
<reference evidence="5" key="1">
    <citation type="submission" date="2021-02" db="EMBL/GenBank/DDBJ databases">
        <title>PHA producing bacteria isolated from coastal sediment in Guangdong, Shenzhen.</title>
        <authorList>
            <person name="Zheng W."/>
            <person name="Yu S."/>
            <person name="Huang Y."/>
        </authorList>
    </citation>
    <scope>NUCLEOTIDE SEQUENCE</scope>
    <source>
        <strain evidence="5">TN14-10</strain>
    </source>
</reference>
<dbReference type="InterPro" id="IPR045851">
    <property type="entry name" value="AMP-bd_C_sf"/>
</dbReference>
<dbReference type="Proteomes" id="UP000664303">
    <property type="component" value="Unassembled WGS sequence"/>
</dbReference>
<dbReference type="SUPFAM" id="SSF56801">
    <property type="entry name" value="Acetyl-CoA synthetase-like"/>
    <property type="match status" value="1"/>
</dbReference>
<evidence type="ECO:0000256" key="1">
    <source>
        <dbReference type="ARBA" id="ARBA00006432"/>
    </source>
</evidence>
<dbReference type="PROSITE" id="PS00455">
    <property type="entry name" value="AMP_BINDING"/>
    <property type="match status" value="1"/>
</dbReference>
<protein>
    <submittedName>
        <fullName evidence="5">AMP-binding protein</fullName>
    </submittedName>
</protein>
<dbReference type="PANTHER" id="PTHR43201">
    <property type="entry name" value="ACYL-COA SYNTHETASE"/>
    <property type="match status" value="1"/>
</dbReference>
<evidence type="ECO:0000313" key="5">
    <source>
        <dbReference type="EMBL" id="MBN7796471.1"/>
    </source>
</evidence>
<dbReference type="Gene3D" id="3.30.300.30">
    <property type="match status" value="1"/>
</dbReference>
<gene>
    <name evidence="5" type="ORF">JYP50_07710</name>
</gene>
<dbReference type="InterPro" id="IPR025110">
    <property type="entry name" value="AMP-bd_C"/>
</dbReference>
<feature type="domain" description="AMP-dependent synthetase/ligase" evidence="3">
    <location>
        <begin position="24"/>
        <end position="389"/>
    </location>
</feature>
<proteinExistence type="inferred from homology"/>
<organism evidence="5 6">
    <name type="scientific">Parahaliea mediterranea</name>
    <dbReference type="NCBI Taxonomy" id="651086"/>
    <lineage>
        <taxon>Bacteria</taxon>
        <taxon>Pseudomonadati</taxon>
        <taxon>Pseudomonadota</taxon>
        <taxon>Gammaproteobacteria</taxon>
        <taxon>Cellvibrionales</taxon>
        <taxon>Halieaceae</taxon>
        <taxon>Parahaliea</taxon>
    </lineage>
</organism>
<dbReference type="GO" id="GO:0006631">
    <property type="term" value="P:fatty acid metabolic process"/>
    <property type="evidence" value="ECO:0007669"/>
    <property type="project" value="TreeGrafter"/>
</dbReference>
<dbReference type="RefSeq" id="WP_206559919.1">
    <property type="nucleotide sequence ID" value="NZ_JAFKCZ010000005.1"/>
</dbReference>
<evidence type="ECO:0000259" key="3">
    <source>
        <dbReference type="Pfam" id="PF00501"/>
    </source>
</evidence>
<dbReference type="InterPro" id="IPR020845">
    <property type="entry name" value="AMP-binding_CS"/>
</dbReference>
<dbReference type="InterPro" id="IPR042099">
    <property type="entry name" value="ANL_N_sf"/>
</dbReference>
<comment type="caution">
    <text evidence="5">The sequence shown here is derived from an EMBL/GenBank/DDBJ whole genome shotgun (WGS) entry which is preliminary data.</text>
</comment>
<name>A0A939IJN1_9GAMM</name>